<protein>
    <submittedName>
        <fullName evidence="1">Uncharacterized protein</fullName>
    </submittedName>
</protein>
<dbReference type="EMBL" id="MU155131">
    <property type="protein sequence ID" value="KAF9486228.1"/>
    <property type="molecule type" value="Genomic_DNA"/>
</dbReference>
<dbReference type="OrthoDB" id="107110at2759"/>
<keyword evidence="2" id="KW-1185">Reference proteome</keyword>
<accession>A0A9P5ZDU2</accession>
<dbReference type="Proteomes" id="UP000807469">
    <property type="component" value="Unassembled WGS sequence"/>
</dbReference>
<comment type="caution">
    <text evidence="1">The sequence shown here is derived from an EMBL/GenBank/DDBJ whole genome shotgun (WGS) entry which is preliminary data.</text>
</comment>
<sequence>MDIDALSAPLFGLQVVHGNTSGDTSILGLAYSTEQNPSQMSPGSEDLLDQDLEISEDFLRGANEKLTRLHPPGTNIDSESTSELMGTEIEDEINKYPDIINICQEAIAKSNFKNTFQLRPFKTPKTPTRETPLIKSSCIANELSWQGLYKGDAADALWTFLVNSMQPDGNAFHFDRTGGRIPRDDSYAHFAAIVRSSGMGKSRAVDEMAKTHFVIPINIRSPESSGYPPSDTNVQGFLCTPEDGRNRAYWKCKAFLLALIEMTADVVSGEAYTGRCVKDGQTYEESFTFDRHSDDTIKRISANFRKHMSDGMTFTSHGKKRECFFDAVVRKANEFLSGWAWSQTTLPKDSHERRFIKLAKAIAGDNHNGGICENDGPLVVIMFDEAHTLAVPKTGSQSSDDSEFRSVFMTMRQCLHDYRQSSLFTLFLSTTGKLDQFVSPKFAPDFGFDYFVSKLKFDGNDDLEFVVSNKHIACYGRPLWGSILASQAQETSVIKDEIVGYAAIKLLGSKSTEYSPGQPLNIHQKLACLSQRLPIEFNSTSYIAQQHQLQQMEGHMHVCLKVDGRFDSIVTNSPSEPLLSEAVYYVMESSGFDVALTLRAVGPPNRFSPKTLWCLVTDLLSNLFCDSETILTAKGQYISSKKPTTLSGKLRDTFSDGKVYFSHFIKVHQQDCIGRDSLVEFLTRGAAILYASTHPGVDIVIPVLLTGTCLEVRRMSAILVQVNNNASHSTINHNLFKQMDPYHAKVFDKACNIPVIRIVFSLAAKTSFLTIPELDISINNKLGENYKTYDIWAAGLSSKVFRAITENNQNIWTALLDASYSWKDTHTETSREELRLRKTEKPGTAMEDDYWSNWCY</sequence>
<proteinExistence type="predicted"/>
<organism evidence="1 2">
    <name type="scientific">Pholiota conissans</name>
    <dbReference type="NCBI Taxonomy" id="109636"/>
    <lineage>
        <taxon>Eukaryota</taxon>
        <taxon>Fungi</taxon>
        <taxon>Dikarya</taxon>
        <taxon>Basidiomycota</taxon>
        <taxon>Agaricomycotina</taxon>
        <taxon>Agaricomycetes</taxon>
        <taxon>Agaricomycetidae</taxon>
        <taxon>Agaricales</taxon>
        <taxon>Agaricineae</taxon>
        <taxon>Strophariaceae</taxon>
        <taxon>Pholiota</taxon>
    </lineage>
</organism>
<dbReference type="AlphaFoldDB" id="A0A9P5ZDU2"/>
<name>A0A9P5ZDU2_9AGAR</name>
<dbReference type="PANTHER" id="PTHR33266:SF1">
    <property type="entry name" value="F-BOX DOMAIN-CONTAINING PROTEIN"/>
    <property type="match status" value="1"/>
</dbReference>
<dbReference type="PANTHER" id="PTHR33266">
    <property type="entry name" value="CHROMOSOME 15, WHOLE GENOME SHOTGUN SEQUENCE"/>
    <property type="match status" value="1"/>
</dbReference>
<gene>
    <name evidence="1" type="ORF">BDN70DRAFT_988226</name>
</gene>
<reference evidence="1" key="1">
    <citation type="submission" date="2020-11" db="EMBL/GenBank/DDBJ databases">
        <authorList>
            <consortium name="DOE Joint Genome Institute"/>
            <person name="Ahrendt S."/>
            <person name="Riley R."/>
            <person name="Andreopoulos W."/>
            <person name="Labutti K."/>
            <person name="Pangilinan J."/>
            <person name="Ruiz-Duenas F.J."/>
            <person name="Barrasa J.M."/>
            <person name="Sanchez-Garcia M."/>
            <person name="Camarero S."/>
            <person name="Miyauchi S."/>
            <person name="Serrano A."/>
            <person name="Linde D."/>
            <person name="Babiker R."/>
            <person name="Drula E."/>
            <person name="Ayuso-Fernandez I."/>
            <person name="Pacheco R."/>
            <person name="Padilla G."/>
            <person name="Ferreira P."/>
            <person name="Barriuso J."/>
            <person name="Kellner H."/>
            <person name="Castanera R."/>
            <person name="Alfaro M."/>
            <person name="Ramirez L."/>
            <person name="Pisabarro A.G."/>
            <person name="Kuo A."/>
            <person name="Tritt A."/>
            <person name="Lipzen A."/>
            <person name="He G."/>
            <person name="Yan M."/>
            <person name="Ng V."/>
            <person name="Cullen D."/>
            <person name="Martin F."/>
            <person name="Rosso M.-N."/>
            <person name="Henrissat B."/>
            <person name="Hibbett D."/>
            <person name="Martinez A.T."/>
            <person name="Grigoriev I.V."/>
        </authorList>
    </citation>
    <scope>NUCLEOTIDE SEQUENCE</scope>
    <source>
        <strain evidence="1">CIRM-BRFM 674</strain>
    </source>
</reference>
<evidence type="ECO:0000313" key="2">
    <source>
        <dbReference type="Proteomes" id="UP000807469"/>
    </source>
</evidence>
<evidence type="ECO:0000313" key="1">
    <source>
        <dbReference type="EMBL" id="KAF9486228.1"/>
    </source>
</evidence>